<organism evidence="2">
    <name type="scientific">uncultured bacterium</name>
    <name type="common">gcode 4</name>
    <dbReference type="NCBI Taxonomy" id="1234023"/>
    <lineage>
        <taxon>Bacteria</taxon>
        <taxon>environmental samples</taxon>
    </lineage>
</organism>
<evidence type="ECO:0000313" key="2">
    <source>
        <dbReference type="EMBL" id="EKD44253.1"/>
    </source>
</evidence>
<name>K1ZIJ9_9BACT</name>
<keyword evidence="1" id="KW-0472">Membrane</keyword>
<reference evidence="2" key="1">
    <citation type="journal article" date="2012" name="Science">
        <title>Fermentation, hydrogen, and sulfur metabolism in multiple uncultivated bacterial phyla.</title>
        <authorList>
            <person name="Wrighton K.C."/>
            <person name="Thomas B.C."/>
            <person name="Sharon I."/>
            <person name="Miller C.S."/>
            <person name="Castelle C.J."/>
            <person name="VerBerkmoes N.C."/>
            <person name="Wilkins M.J."/>
            <person name="Hettich R.L."/>
            <person name="Lipton M.S."/>
            <person name="Williams K.H."/>
            <person name="Long P.E."/>
            <person name="Banfield J.F."/>
        </authorList>
    </citation>
    <scope>NUCLEOTIDE SEQUENCE [LARGE SCALE GENOMIC DNA]</scope>
</reference>
<feature type="transmembrane region" description="Helical" evidence="1">
    <location>
        <begin position="1048"/>
        <end position="1068"/>
    </location>
</feature>
<accession>K1ZIJ9</accession>
<keyword evidence="1" id="KW-0812">Transmembrane</keyword>
<dbReference type="EMBL" id="AMFJ01028926">
    <property type="protein sequence ID" value="EKD44253.1"/>
    <property type="molecule type" value="Genomic_DNA"/>
</dbReference>
<sequence>MLEIKMKTSVAIPIIAWILSASSPSTGAIANGPDIIGSTVDNTKSRILYLVPEKKALPDFIVKEIEDARKVKDSEGVNTVPDRLLFPTQVQTIWIERMAKWFLWNMAHWWLDVINPPLVDIKWGSLVYCAGTVKWFFSFSKSPLDRTKEENTYALKEGIDAWTLPNELAKIWHTQRINLMGYFDANKIWNEDIVKDKEWYKNGLIETGDYLKKDWRAWDVLFIYFNLSDYKWVVRDYNAGQKKKDPNYAPHINTHQAIFLGNGFMEFTAQDIKIINEGTLSEMKWEMDALDYITNFIQQRWSYKSALKNTTKAVIKGNLPLYHSLIEMRVNWESINIGEELKKPEAERKKIKRNDTIKISGPVLMDWFHNANSPSKYISKNNHARTMFYFEFILIWKYTPSELMVSGDSLFERKSNENLDTRGLLDAIDVSNLYYMKRYENINVKLKEAILRFKFGKLELLKDTQEELDLINKIEDTKNRGLMAKLVSLQERKIDAIIATLTPKEKGEFEREYKNQIQWLQMMWYIQHEWMINKWTTNINAPIPYFVTKGLGDIFEKYVELRRQELNEQARQAVKNKDNGLYDDKVVKVFFYPTDNFTKVFNQLESELQRYVQRYPNFAKIKDMDLLKKNKFIDLVIDKLSDDKNIDVSNGKFPSMRSVVIPLDFVNSVLSSILSETYVEELPLSDVDSKIFRGVVGKNDQDYNFLSHIITKENYEIWLPWRKFLKKIWGWFGRTSSLWDFQLKIYNLNSKRSLIDWPSADDLKEAISYVESPELQKIIGRRLMRFERTEADLVMVNEIKKELDDVNDENRRVKWKKIYDLRKELFRLNDTRDINIIGKIIQTSLAKDKLHGHYDNLNSWLEESWLSSIEDIIYSEDLQKRYAKLLLVIYNRWEKTALIWTWESYILRILEVLWDDIRDEKYPKLQKTVVKDHIDYADDNNTAVAKEHYLFYKKRLPIIASDDTSMNEVKKELEKEIEDIVNSNFSATRIYALFGNTKIKTFLESQGYDSMLLPTLAEFNNTDFRGLIFAYEEPPLWRIPPQIYNLKLILAWGAVGAWWVLLWVATLVRRLLKRIRKNKPQEDKPQENRDGLKRFITQVLEKI</sequence>
<comment type="caution">
    <text evidence="2">The sequence shown here is derived from an EMBL/GenBank/DDBJ whole genome shotgun (WGS) entry which is preliminary data.</text>
</comment>
<protein>
    <submittedName>
        <fullName evidence="2">Uncharacterized protein</fullName>
    </submittedName>
</protein>
<keyword evidence="1" id="KW-1133">Transmembrane helix</keyword>
<proteinExistence type="predicted"/>
<dbReference type="AlphaFoldDB" id="K1ZIJ9"/>
<evidence type="ECO:0000256" key="1">
    <source>
        <dbReference type="SAM" id="Phobius"/>
    </source>
</evidence>
<gene>
    <name evidence="2" type="ORF">ACD_71C00195G0002</name>
</gene>